<dbReference type="InterPro" id="IPR012340">
    <property type="entry name" value="NA-bd_OB-fold"/>
</dbReference>
<dbReference type="Gene3D" id="2.40.50.140">
    <property type="entry name" value="Nucleic acid-binding proteins"/>
    <property type="match status" value="1"/>
</dbReference>
<dbReference type="EMBL" id="ASHM01148677">
    <property type="protein sequence ID" value="PNX62550.1"/>
    <property type="molecule type" value="Genomic_DNA"/>
</dbReference>
<dbReference type="SUPFAM" id="SSF50249">
    <property type="entry name" value="Nucleic acid-binding proteins"/>
    <property type="match status" value="1"/>
</dbReference>
<evidence type="ECO:0000313" key="1">
    <source>
        <dbReference type="EMBL" id="PNX62550.1"/>
    </source>
</evidence>
<reference evidence="1 2" key="1">
    <citation type="journal article" date="2014" name="Am. J. Bot.">
        <title>Genome assembly and annotation for red clover (Trifolium pratense; Fabaceae).</title>
        <authorList>
            <person name="Istvanek J."/>
            <person name="Jaros M."/>
            <person name="Krenek A."/>
            <person name="Repkova J."/>
        </authorList>
    </citation>
    <scope>NUCLEOTIDE SEQUENCE [LARGE SCALE GENOMIC DNA]</scope>
    <source>
        <strain evidence="2">cv. Tatra</strain>
        <tissue evidence="1">Young leaves</tissue>
    </source>
</reference>
<dbReference type="Proteomes" id="UP000236291">
    <property type="component" value="Unassembled WGS sequence"/>
</dbReference>
<comment type="caution">
    <text evidence="1">The sequence shown here is derived from an EMBL/GenBank/DDBJ whole genome shotgun (WGS) entry which is preliminary data.</text>
</comment>
<evidence type="ECO:0000313" key="2">
    <source>
        <dbReference type="Proteomes" id="UP000236291"/>
    </source>
</evidence>
<feature type="non-terminal residue" evidence="1">
    <location>
        <position position="80"/>
    </location>
</feature>
<gene>
    <name evidence="1" type="ORF">L195_g061199</name>
</gene>
<name>A0A2K3K8D1_TRIPR</name>
<feature type="non-terminal residue" evidence="1">
    <location>
        <position position="1"/>
    </location>
</feature>
<protein>
    <submittedName>
        <fullName evidence="1">Replication factor A protein</fullName>
    </submittedName>
</protein>
<reference evidence="1 2" key="2">
    <citation type="journal article" date="2017" name="Front. Plant Sci.">
        <title>Gene Classification and Mining of Molecular Markers Useful in Red Clover (Trifolium pratense) Breeding.</title>
        <authorList>
            <person name="Istvanek J."/>
            <person name="Dluhosova J."/>
            <person name="Dluhos P."/>
            <person name="Patkova L."/>
            <person name="Nedelnik J."/>
            <person name="Repkova J."/>
        </authorList>
    </citation>
    <scope>NUCLEOTIDE SEQUENCE [LARGE SCALE GENOMIC DNA]</scope>
    <source>
        <strain evidence="2">cv. Tatra</strain>
        <tissue evidence="1">Young leaves</tissue>
    </source>
</reference>
<sequence length="80" mass="8924">STESSVQPLDEFLYNTPRITLQGLKDATNESSHVVVATVKRTLNPDSYWYTSCLCGKAVVPDSQMWYCEKCNGHVSKVVP</sequence>
<dbReference type="AlphaFoldDB" id="A0A2K3K8D1"/>
<proteinExistence type="predicted"/>
<accession>A0A2K3K8D1</accession>
<organism evidence="1 2">
    <name type="scientific">Trifolium pratense</name>
    <name type="common">Red clover</name>
    <dbReference type="NCBI Taxonomy" id="57577"/>
    <lineage>
        <taxon>Eukaryota</taxon>
        <taxon>Viridiplantae</taxon>
        <taxon>Streptophyta</taxon>
        <taxon>Embryophyta</taxon>
        <taxon>Tracheophyta</taxon>
        <taxon>Spermatophyta</taxon>
        <taxon>Magnoliopsida</taxon>
        <taxon>eudicotyledons</taxon>
        <taxon>Gunneridae</taxon>
        <taxon>Pentapetalae</taxon>
        <taxon>rosids</taxon>
        <taxon>fabids</taxon>
        <taxon>Fabales</taxon>
        <taxon>Fabaceae</taxon>
        <taxon>Papilionoideae</taxon>
        <taxon>50 kb inversion clade</taxon>
        <taxon>NPAAA clade</taxon>
        <taxon>Hologalegina</taxon>
        <taxon>IRL clade</taxon>
        <taxon>Trifolieae</taxon>
        <taxon>Trifolium</taxon>
    </lineage>
</organism>